<evidence type="ECO:0000313" key="2">
    <source>
        <dbReference type="EMBL" id="SFH42702.1"/>
    </source>
</evidence>
<dbReference type="EMBL" id="FOPW01000005">
    <property type="protein sequence ID" value="SFH42702.1"/>
    <property type="molecule type" value="Genomic_DNA"/>
</dbReference>
<comment type="caution">
    <text evidence="2">The sequence shown here is derived from an EMBL/GenBank/DDBJ whole genome shotgun (WGS) entry which is preliminary data.</text>
</comment>
<feature type="chain" id="PRO_5046603045" description="Lipoprotein" evidence="1">
    <location>
        <begin position="26"/>
        <end position="257"/>
    </location>
</feature>
<organism evidence="2 3">
    <name type="scientific">Cryobacterium levicorallinum</name>
    <dbReference type="NCBI Taxonomy" id="995038"/>
    <lineage>
        <taxon>Bacteria</taxon>
        <taxon>Bacillati</taxon>
        <taxon>Actinomycetota</taxon>
        <taxon>Actinomycetes</taxon>
        <taxon>Micrococcales</taxon>
        <taxon>Microbacteriaceae</taxon>
        <taxon>Cryobacterium</taxon>
    </lineage>
</organism>
<feature type="signal peptide" evidence="1">
    <location>
        <begin position="1"/>
        <end position="25"/>
    </location>
</feature>
<protein>
    <recommendedName>
        <fullName evidence="4">Lipoprotein</fullName>
    </recommendedName>
</protein>
<reference evidence="2 3" key="1">
    <citation type="submission" date="2016-10" db="EMBL/GenBank/DDBJ databases">
        <authorList>
            <person name="Varghese N."/>
            <person name="Submissions S."/>
        </authorList>
    </citation>
    <scope>NUCLEOTIDE SEQUENCE [LARGE SCALE GENOMIC DNA]</scope>
    <source>
        <strain evidence="2 3">GMCC 1.11211</strain>
    </source>
</reference>
<evidence type="ECO:0008006" key="4">
    <source>
        <dbReference type="Google" id="ProtNLM"/>
    </source>
</evidence>
<dbReference type="PROSITE" id="PS51257">
    <property type="entry name" value="PROKAR_LIPOPROTEIN"/>
    <property type="match status" value="1"/>
</dbReference>
<sequence>MFVHRDRRFSSVVVLLDASTSPLLATALLGTLSCRVAGATLPILCSNLDDGTSGNGSGSRGWRAAFAQDRFVGMRTADALRASRGAKRIPTLRRSFIRGACLLVIAIPVLAGCSSKDDSVPVAQATSASDAAERRLACLQDRGWTVTLSEDNAIAASVPSDQLPIYQQDAEECGEGLLPDKNEFSSEQWSEAYAAANDTVDCLTVLGYEVDNRPSLQKFIDDSGDWSVYADLLDQGIISGSEVSKLENSCPQAEYWG</sequence>
<dbReference type="Proteomes" id="UP000199681">
    <property type="component" value="Unassembled WGS sequence"/>
</dbReference>
<keyword evidence="1" id="KW-0732">Signal</keyword>
<name>A0ABY1ECA6_9MICO</name>
<keyword evidence="3" id="KW-1185">Reference proteome</keyword>
<gene>
    <name evidence="2" type="ORF">SAMN05216274_10532</name>
</gene>
<accession>A0ABY1ECA6</accession>
<evidence type="ECO:0000256" key="1">
    <source>
        <dbReference type="SAM" id="SignalP"/>
    </source>
</evidence>
<evidence type="ECO:0000313" key="3">
    <source>
        <dbReference type="Proteomes" id="UP000199681"/>
    </source>
</evidence>
<proteinExistence type="predicted"/>